<feature type="transmembrane region" description="Helical" evidence="2">
    <location>
        <begin position="325"/>
        <end position="341"/>
    </location>
</feature>
<feature type="transmembrane region" description="Helical" evidence="2">
    <location>
        <begin position="69"/>
        <end position="87"/>
    </location>
</feature>
<comment type="caution">
    <text evidence="3">The sequence shown here is derived from an EMBL/GenBank/DDBJ whole genome shotgun (WGS) entry which is preliminary data.</text>
</comment>
<feature type="region of interest" description="Disordered" evidence="1">
    <location>
        <begin position="252"/>
        <end position="277"/>
    </location>
</feature>
<feature type="transmembrane region" description="Helical" evidence="2">
    <location>
        <begin position="286"/>
        <end position="305"/>
    </location>
</feature>
<protein>
    <submittedName>
        <fullName evidence="3">Uncharacterized protein</fullName>
    </submittedName>
</protein>
<organism evidence="3 4">
    <name type="scientific">Novipirellula herctigrandis</name>
    <dbReference type="NCBI Taxonomy" id="2527986"/>
    <lineage>
        <taxon>Bacteria</taxon>
        <taxon>Pseudomonadati</taxon>
        <taxon>Planctomycetota</taxon>
        <taxon>Planctomycetia</taxon>
        <taxon>Pirellulales</taxon>
        <taxon>Pirellulaceae</taxon>
        <taxon>Novipirellula</taxon>
    </lineage>
</organism>
<dbReference type="AlphaFoldDB" id="A0A5C5ZCC9"/>
<feature type="transmembrane region" description="Helical" evidence="2">
    <location>
        <begin position="157"/>
        <end position="174"/>
    </location>
</feature>
<feature type="transmembrane region" description="Helical" evidence="2">
    <location>
        <begin position="382"/>
        <end position="403"/>
    </location>
</feature>
<gene>
    <name evidence="3" type="ORF">CA13_62750</name>
</gene>
<keyword evidence="2" id="KW-0472">Membrane</keyword>
<dbReference type="EMBL" id="SJPJ01000001">
    <property type="protein sequence ID" value="TWT84795.1"/>
    <property type="molecule type" value="Genomic_DNA"/>
</dbReference>
<proteinExistence type="predicted"/>
<evidence type="ECO:0000313" key="4">
    <source>
        <dbReference type="Proteomes" id="UP000315010"/>
    </source>
</evidence>
<keyword evidence="4" id="KW-1185">Reference proteome</keyword>
<name>A0A5C5ZCC9_9BACT</name>
<feature type="transmembrane region" description="Helical" evidence="2">
    <location>
        <begin position="186"/>
        <end position="214"/>
    </location>
</feature>
<evidence type="ECO:0000313" key="3">
    <source>
        <dbReference type="EMBL" id="TWT84795.1"/>
    </source>
</evidence>
<evidence type="ECO:0000256" key="1">
    <source>
        <dbReference type="SAM" id="MobiDB-lite"/>
    </source>
</evidence>
<reference evidence="3 4" key="1">
    <citation type="submission" date="2019-02" db="EMBL/GenBank/DDBJ databases">
        <title>Deep-cultivation of Planctomycetes and their phenomic and genomic characterization uncovers novel biology.</title>
        <authorList>
            <person name="Wiegand S."/>
            <person name="Jogler M."/>
            <person name="Boedeker C."/>
            <person name="Pinto D."/>
            <person name="Vollmers J."/>
            <person name="Rivas-Marin E."/>
            <person name="Kohn T."/>
            <person name="Peeters S.H."/>
            <person name="Heuer A."/>
            <person name="Rast P."/>
            <person name="Oberbeckmann S."/>
            <person name="Bunk B."/>
            <person name="Jeske O."/>
            <person name="Meyerdierks A."/>
            <person name="Storesund J.E."/>
            <person name="Kallscheuer N."/>
            <person name="Luecker S."/>
            <person name="Lage O.M."/>
            <person name="Pohl T."/>
            <person name="Merkel B.J."/>
            <person name="Hornburger P."/>
            <person name="Mueller R.-W."/>
            <person name="Bruemmer F."/>
            <person name="Labrenz M."/>
            <person name="Spormann A.M."/>
            <person name="Op Den Camp H."/>
            <person name="Overmann J."/>
            <person name="Amann R."/>
            <person name="Jetten M.S.M."/>
            <person name="Mascher T."/>
            <person name="Medema M.H."/>
            <person name="Devos D.P."/>
            <person name="Kaster A.-K."/>
            <person name="Ovreas L."/>
            <person name="Rohde M."/>
            <person name="Galperin M.Y."/>
            <person name="Jogler C."/>
        </authorList>
    </citation>
    <scope>NUCLEOTIDE SEQUENCE [LARGE SCALE GENOMIC DNA]</scope>
    <source>
        <strain evidence="3 4">CA13</strain>
    </source>
</reference>
<sequence length="419" mass="46320">MAVAVDLFRGLVACQIVAKFQINAHYTVTAWLCTRNTLCRISVNADNSMTAVSRTEEKEPLSVLLVRRAYLVAVWLWLLVCLLFPTWTGKSHRYDKGSEQWQVKGAFGITGSGNPFTSHAPIWNPPRSSGGLPTAVRWPLAPIEAEHSIEIQIAATLWRFTNGLFFAGLVVLVLRWTKCVQESDRVLLVASAISVALLTANIVLAGIGAASMGYALISEVVLGVLVVAMALGLIFGGFVLRVGERNALPQKVTPATEATSPDSVAVTDPPKPSKTSTLSSMRSLNWWWRVPAYLVFQFFVWGLVASPSWPVGRDVFGPYQLEPDSVVIAYWIQFILLPFLARRFQVFGLSQLFVIVLIYVLPDWPRGGNVFAPFIRVPAGVWPLFWIQFAATLVLFWRAPYLVKQLTSMRRPTANGASS</sequence>
<evidence type="ECO:0000256" key="2">
    <source>
        <dbReference type="SAM" id="Phobius"/>
    </source>
</evidence>
<feature type="transmembrane region" description="Helical" evidence="2">
    <location>
        <begin position="346"/>
        <end position="362"/>
    </location>
</feature>
<accession>A0A5C5ZCC9</accession>
<keyword evidence="2" id="KW-1133">Transmembrane helix</keyword>
<feature type="transmembrane region" description="Helical" evidence="2">
    <location>
        <begin position="220"/>
        <end position="240"/>
    </location>
</feature>
<keyword evidence="2" id="KW-0812">Transmembrane</keyword>
<dbReference type="Proteomes" id="UP000315010">
    <property type="component" value="Unassembled WGS sequence"/>
</dbReference>